<dbReference type="InterPro" id="IPR052897">
    <property type="entry name" value="Sec-Metab_Biosynth_Hydrolase"/>
</dbReference>
<dbReference type="InterPro" id="IPR029058">
    <property type="entry name" value="AB_hydrolase_fold"/>
</dbReference>
<dbReference type="GO" id="GO:0003824">
    <property type="term" value="F:catalytic activity"/>
    <property type="evidence" value="ECO:0007669"/>
    <property type="project" value="UniProtKB-ARBA"/>
</dbReference>
<dbReference type="Proteomes" id="UP000562352">
    <property type="component" value="Unassembled WGS sequence"/>
</dbReference>
<dbReference type="PANTHER" id="PTHR37017">
    <property type="entry name" value="AB HYDROLASE-1 DOMAIN-CONTAINING PROTEIN-RELATED"/>
    <property type="match status" value="1"/>
</dbReference>
<dbReference type="SUPFAM" id="SSF53474">
    <property type="entry name" value="alpha/beta-Hydrolases"/>
    <property type="match status" value="1"/>
</dbReference>
<dbReference type="PANTHER" id="PTHR37017:SF11">
    <property type="entry name" value="ESTERASE_LIPASE_THIOESTERASE DOMAIN-CONTAINING PROTEIN"/>
    <property type="match status" value="1"/>
</dbReference>
<dbReference type="Gene3D" id="3.40.50.1820">
    <property type="entry name" value="alpha/beta hydrolase"/>
    <property type="match status" value="1"/>
</dbReference>
<dbReference type="Pfam" id="PF12697">
    <property type="entry name" value="Abhydrolase_6"/>
    <property type="match status" value="1"/>
</dbReference>
<accession>A0A841D601</accession>
<feature type="domain" description="AB hydrolase-1" evidence="1">
    <location>
        <begin position="13"/>
        <end position="119"/>
    </location>
</feature>
<keyword evidence="3" id="KW-1185">Reference proteome</keyword>
<sequence>MSAAMIPAPGEPPGDWWAATGFEDPGGDDQVATFCHDLPPGLAAEAMRRGQGHADRSVVEPWPLKAWPDVPTRLLICRDDRFFRPEFMRGLARERLGIVFDEIGGSHMVMLSRPKELAARLDDYARRIHDS</sequence>
<evidence type="ECO:0000313" key="2">
    <source>
        <dbReference type="EMBL" id="MBB5966072.1"/>
    </source>
</evidence>
<evidence type="ECO:0000313" key="3">
    <source>
        <dbReference type="Proteomes" id="UP000562352"/>
    </source>
</evidence>
<protein>
    <submittedName>
        <fullName evidence="2">Pimeloyl-ACP methyl ester carboxylesterase</fullName>
    </submittedName>
</protein>
<proteinExistence type="predicted"/>
<evidence type="ECO:0000259" key="1">
    <source>
        <dbReference type="Pfam" id="PF12697"/>
    </source>
</evidence>
<dbReference type="EMBL" id="JACHJJ010000021">
    <property type="protein sequence ID" value="MBB5966072.1"/>
    <property type="molecule type" value="Genomic_DNA"/>
</dbReference>
<organism evidence="2 3">
    <name type="scientific">Planomonospora venezuelensis</name>
    <dbReference type="NCBI Taxonomy" id="1999"/>
    <lineage>
        <taxon>Bacteria</taxon>
        <taxon>Bacillati</taxon>
        <taxon>Actinomycetota</taxon>
        <taxon>Actinomycetes</taxon>
        <taxon>Streptosporangiales</taxon>
        <taxon>Streptosporangiaceae</taxon>
        <taxon>Planomonospora</taxon>
    </lineage>
</organism>
<reference evidence="2 3" key="1">
    <citation type="submission" date="2020-08" db="EMBL/GenBank/DDBJ databases">
        <title>Genomic Encyclopedia of Type Strains, Phase III (KMG-III): the genomes of soil and plant-associated and newly described type strains.</title>
        <authorList>
            <person name="Whitman W."/>
        </authorList>
    </citation>
    <scope>NUCLEOTIDE SEQUENCE [LARGE SCALE GENOMIC DNA]</scope>
    <source>
        <strain evidence="2 3">CECT 3303</strain>
    </source>
</reference>
<name>A0A841D601_PLAVE</name>
<comment type="caution">
    <text evidence="2">The sequence shown here is derived from an EMBL/GenBank/DDBJ whole genome shotgun (WGS) entry which is preliminary data.</text>
</comment>
<dbReference type="RefSeq" id="WP_184945912.1">
    <property type="nucleotide sequence ID" value="NZ_BAAAWZ010000004.1"/>
</dbReference>
<gene>
    <name evidence="2" type="ORF">FHS22_005363</name>
</gene>
<dbReference type="AlphaFoldDB" id="A0A841D601"/>
<dbReference type="InterPro" id="IPR000073">
    <property type="entry name" value="AB_hydrolase_1"/>
</dbReference>